<dbReference type="EMBL" id="CP119943">
    <property type="protein sequence ID" value="WFC98273.1"/>
    <property type="molecule type" value="Genomic_DNA"/>
</dbReference>
<evidence type="ECO:0000313" key="7">
    <source>
        <dbReference type="EMBL" id="WFC98273.1"/>
    </source>
</evidence>
<evidence type="ECO:0000256" key="1">
    <source>
        <dbReference type="ARBA" id="ARBA00004305"/>
    </source>
</evidence>
<evidence type="ECO:0000313" key="8">
    <source>
        <dbReference type="Proteomes" id="UP001219567"/>
    </source>
</evidence>
<keyword evidence="8" id="KW-1185">Reference proteome</keyword>
<comment type="subcellular location">
    <subcellularLocation>
        <location evidence="1 6">Mitochondrion matrix</location>
    </subcellularLocation>
</comment>
<evidence type="ECO:0000256" key="6">
    <source>
        <dbReference type="RuleBase" id="RU368039"/>
    </source>
</evidence>
<dbReference type="AlphaFoldDB" id="A0AAJ5YS47"/>
<dbReference type="CDD" id="cd20270">
    <property type="entry name" value="Complex1_LYR_SDHAF3_LYRM10"/>
    <property type="match status" value="1"/>
</dbReference>
<keyword evidence="3" id="KW-0809">Transit peptide</keyword>
<keyword evidence="4 6" id="KW-0496">Mitochondrion</keyword>
<evidence type="ECO:0000256" key="2">
    <source>
        <dbReference type="ARBA" id="ARBA00006020"/>
    </source>
</evidence>
<comment type="similarity">
    <text evidence="2 6">Belongs to the complex I LYR family. SDHAF3 subfamily.</text>
</comment>
<protein>
    <recommendedName>
        <fullName evidence="6">Succinate dehydrogenase assembly factor 3</fullName>
        <shortName evidence="6">SDH assembly factor 3</shortName>
        <shortName evidence="6">SDHAF3</shortName>
    </recommendedName>
</protein>
<keyword evidence="5 6" id="KW-0143">Chaperone</keyword>
<dbReference type="GO" id="GO:0006105">
    <property type="term" value="P:succinate metabolic process"/>
    <property type="evidence" value="ECO:0007669"/>
    <property type="project" value="TreeGrafter"/>
</dbReference>
<dbReference type="InterPro" id="IPR008381">
    <property type="entry name" value="SDHAF3/Sdh7"/>
</dbReference>
<dbReference type="Pfam" id="PF13233">
    <property type="entry name" value="Complex1_LYR_2"/>
    <property type="match status" value="1"/>
</dbReference>
<evidence type="ECO:0000256" key="5">
    <source>
        <dbReference type="ARBA" id="ARBA00023186"/>
    </source>
</evidence>
<organism evidence="7 8">
    <name type="scientific">Malassezia yamatoensis</name>
    <dbReference type="NCBI Taxonomy" id="253288"/>
    <lineage>
        <taxon>Eukaryota</taxon>
        <taxon>Fungi</taxon>
        <taxon>Dikarya</taxon>
        <taxon>Basidiomycota</taxon>
        <taxon>Ustilaginomycotina</taxon>
        <taxon>Malasseziomycetes</taxon>
        <taxon>Malasseziales</taxon>
        <taxon>Malasseziaceae</taxon>
        <taxon>Malassezia</taxon>
    </lineage>
</organism>
<dbReference type="GO" id="GO:0005758">
    <property type="term" value="C:mitochondrial intermembrane space"/>
    <property type="evidence" value="ECO:0007669"/>
    <property type="project" value="TreeGrafter"/>
</dbReference>
<reference evidence="7 8" key="1">
    <citation type="submission" date="2023-03" db="EMBL/GenBank/DDBJ databases">
        <title>Mating type loci evolution in Malassezia.</title>
        <authorList>
            <person name="Coelho M.A."/>
        </authorList>
    </citation>
    <scope>NUCLEOTIDE SEQUENCE [LARGE SCALE GENOMIC DNA]</scope>
    <source>
        <strain evidence="7 8">CBS 9725</strain>
    </source>
</reference>
<dbReference type="Proteomes" id="UP001219567">
    <property type="component" value="Chromosome 1"/>
</dbReference>
<dbReference type="GO" id="GO:0005759">
    <property type="term" value="C:mitochondrial matrix"/>
    <property type="evidence" value="ECO:0007669"/>
    <property type="project" value="UniProtKB-SubCell"/>
</dbReference>
<name>A0AAJ5YS47_9BASI</name>
<evidence type="ECO:0000256" key="3">
    <source>
        <dbReference type="ARBA" id="ARBA00022946"/>
    </source>
</evidence>
<gene>
    <name evidence="7" type="ORF">MYAM1_000998</name>
</gene>
<dbReference type="PANTHER" id="PTHR13137">
    <property type="entry name" value="DC11 ACN9 HOMOLOG"/>
    <property type="match status" value="1"/>
</dbReference>
<proteinExistence type="inferred from homology"/>
<dbReference type="GO" id="GO:0034553">
    <property type="term" value="P:mitochondrial respiratory chain complex II assembly"/>
    <property type="evidence" value="ECO:0007669"/>
    <property type="project" value="UniProtKB-UniRule"/>
</dbReference>
<dbReference type="PANTHER" id="PTHR13137:SF6">
    <property type="entry name" value="SUCCINATE DEHYDROGENASE ASSEMBLY FACTOR 3, MITOCHONDRIAL"/>
    <property type="match status" value="1"/>
</dbReference>
<sequence>MHWTIARLFAQGSSQGPSLAVRQASETLLPPIPLYRALLRVHRTLPVEMRSLGDDYVKSEFRRHQKISNPLHIVGFCSEWKMYLDALQADKLSSAETRGKSMDPNLLEKVSNQTLMQFSDEQLYQLYELKLATEEVFDPDRAQSRPHDPEKEDKS</sequence>
<comment type="subunit">
    <text evidence="6">Interacts with the iron-sulfur protein subunit within the SDH catalytic dimer.</text>
</comment>
<accession>A0AAJ5YS47</accession>
<evidence type="ECO:0000256" key="4">
    <source>
        <dbReference type="ARBA" id="ARBA00023128"/>
    </source>
</evidence>
<comment type="function">
    <text evidence="6">Plays an essential role in the assembly of succinate dehydrogenase (SDH), an enzyme complex (also referred to as respiratory complex II) that is a component of both the tricarboxylic acid (TCA) cycle and the mitochondrial electron transport chain, and which couples the oxidation of succinate to fumarate with the reduction of ubiquinone (coenzyme Q) to ubiquinol. Promotes maturation of the iron-sulfur protein subunit of the SDH catalytic dimer, protecting it from the deleterious effects of oxidants. May act together with SDHAF1.</text>
</comment>